<dbReference type="EMBL" id="KV427606">
    <property type="protein sequence ID" value="KZT11843.1"/>
    <property type="molecule type" value="Genomic_DNA"/>
</dbReference>
<dbReference type="InterPro" id="IPR018326">
    <property type="entry name" value="Rad4_beta-hairpin_dom1"/>
</dbReference>
<dbReference type="SMART" id="SM01030">
    <property type="entry name" value="BHD_1"/>
    <property type="match status" value="1"/>
</dbReference>
<evidence type="ECO:0000256" key="1">
    <source>
        <dbReference type="ARBA" id="ARBA00004123"/>
    </source>
</evidence>
<evidence type="ECO:0000256" key="5">
    <source>
        <dbReference type="ARBA" id="ARBA00023242"/>
    </source>
</evidence>
<dbReference type="FunCoup" id="A0A165HKB8">
    <property type="interactions" value="87"/>
</dbReference>
<dbReference type="InterPro" id="IPR018327">
    <property type="entry name" value="BHD_2"/>
</dbReference>
<dbReference type="Pfam" id="PF01841">
    <property type="entry name" value="Transglut_core"/>
    <property type="match status" value="1"/>
</dbReference>
<dbReference type="GO" id="GO:0006298">
    <property type="term" value="P:mismatch repair"/>
    <property type="evidence" value="ECO:0007669"/>
    <property type="project" value="TreeGrafter"/>
</dbReference>
<dbReference type="GO" id="GO:0006289">
    <property type="term" value="P:nucleotide-excision repair"/>
    <property type="evidence" value="ECO:0007669"/>
    <property type="project" value="InterPro"/>
</dbReference>
<dbReference type="GO" id="GO:0005737">
    <property type="term" value="C:cytoplasm"/>
    <property type="evidence" value="ECO:0007669"/>
    <property type="project" value="TreeGrafter"/>
</dbReference>
<dbReference type="Gene3D" id="3.30.70.2460">
    <property type="entry name" value="Rad4, beta-hairpin domain BHD3"/>
    <property type="match status" value="1"/>
</dbReference>
<evidence type="ECO:0000259" key="8">
    <source>
        <dbReference type="SMART" id="SM01031"/>
    </source>
</evidence>
<evidence type="ECO:0000259" key="7">
    <source>
        <dbReference type="SMART" id="SM01030"/>
    </source>
</evidence>
<feature type="domain" description="Rad4 beta-hairpin" evidence="9">
    <location>
        <begin position="628"/>
        <end position="702"/>
    </location>
</feature>
<dbReference type="InterPro" id="IPR004583">
    <property type="entry name" value="DNA_repair_Rad4"/>
</dbReference>
<evidence type="ECO:0000259" key="9">
    <source>
        <dbReference type="SMART" id="SM01032"/>
    </source>
</evidence>
<gene>
    <name evidence="10" type="ORF">LAESUDRAFT_641832</name>
</gene>
<dbReference type="RefSeq" id="XP_040769491.1">
    <property type="nucleotide sequence ID" value="XM_040903695.1"/>
</dbReference>
<evidence type="ECO:0000256" key="3">
    <source>
        <dbReference type="ARBA" id="ARBA00022763"/>
    </source>
</evidence>
<reference evidence="10 11" key="1">
    <citation type="journal article" date="2016" name="Mol. Biol. Evol.">
        <title>Comparative Genomics of Early-Diverging Mushroom-Forming Fungi Provides Insights into the Origins of Lignocellulose Decay Capabilities.</title>
        <authorList>
            <person name="Nagy L.G."/>
            <person name="Riley R."/>
            <person name="Tritt A."/>
            <person name="Adam C."/>
            <person name="Daum C."/>
            <person name="Floudas D."/>
            <person name="Sun H."/>
            <person name="Yadav J.S."/>
            <person name="Pangilinan J."/>
            <person name="Larsson K.H."/>
            <person name="Matsuura K."/>
            <person name="Barry K."/>
            <person name="Labutti K."/>
            <person name="Kuo R."/>
            <person name="Ohm R.A."/>
            <person name="Bhattacharya S.S."/>
            <person name="Shirouzu T."/>
            <person name="Yoshinaga Y."/>
            <person name="Martin F.M."/>
            <person name="Grigoriev I.V."/>
            <person name="Hibbett D.S."/>
        </authorList>
    </citation>
    <scope>NUCLEOTIDE SEQUENCE [LARGE SCALE GENOMIC DNA]</scope>
    <source>
        <strain evidence="10 11">93-53</strain>
    </source>
</reference>
<feature type="compositionally biased region" description="Acidic residues" evidence="6">
    <location>
        <begin position="834"/>
        <end position="846"/>
    </location>
</feature>
<dbReference type="Gene3D" id="2.20.20.110">
    <property type="entry name" value="Rad4, beta-hairpin domain BHD1"/>
    <property type="match status" value="1"/>
</dbReference>
<dbReference type="InParanoid" id="A0A165HKB8"/>
<dbReference type="AlphaFoldDB" id="A0A165HKB8"/>
<dbReference type="Pfam" id="PF10404">
    <property type="entry name" value="BHD_2"/>
    <property type="match status" value="1"/>
</dbReference>
<dbReference type="InterPro" id="IPR042488">
    <property type="entry name" value="Rad4_BHD3_sf"/>
</dbReference>
<dbReference type="PANTHER" id="PTHR12135">
    <property type="entry name" value="DNA REPAIR PROTEIN XP-C / RAD4"/>
    <property type="match status" value="1"/>
</dbReference>
<proteinExistence type="inferred from homology"/>
<sequence length="1008" mass="113673">MQQSTENSSVAGADSDDDFDWEEVVVPQQEQVQELPAVPDAWQDDIQEGPSEKPHIEITIQTQKRVKKGTPKKNPQAEKLYAERLARLTCHQLHTVALLANARIRDKWINDPLLHARLMSLTPLPLQNAFATIIRSRYPDAAQRGRMFEAAIVRLTEWWSSSFRVMPTGHLRNRTFDEVQRTLSADPKGKGKARARDEDDEDDDDGERIRSEKSLMKHALMMRGSRDTSAQLFTALCRALGIPARLVVSLQSVPWQAGVGKPKSPAKKREKDNGKGKAKAKAEEDEDEDDMDMEEVAIPDDIEVFPGNGQRLDGRTSTPINNGAPKGKGKTPPVIKLRKSHGRKLGSSSVQRAPARERTPDPTLTPPVFWTEVFSRADARWLPVDPIRCIISKRKAFDPNPNPNAPIKPDRTRPLKVENRMVYVVAFEEDGFARDVTPRYAREYGAKVAKVQQGGKGRKEWWERIVRMVNRPYRLHRDDLEDDELHTHQITEGMPTTMIGFKDHPLYVLGRHLKRDEVVHPVVELGKFRGEPVYARSSVLSLKTAENWMRQGRKVREGAQPMKWVKQHAMTVNKQRAIEMALDARRERAAQGLPEAEGFGSEDGVMQGLYAESQTELCIPEPVVNGKIPRNDFGNIDLYVPSMLPAGAVHIPYKGTAKVARQLGFDYAEAVTGFEFKKRQAFPVITGIVVAAENEEAVLEAYWEAEHDAEQKRRAKREEQVIKRWTKLIQGLRIRQRLQEQYAHPDQRGSSPAVAVDEVRTCRRRLNSLSSQQQGGFLTGADDVVQPYTLPRNFHPHTSTTISLAASREESMDRLDANMMEEIPSETPSALQQFDEEDEEEGMEEVEVPHSTWKQAELPEERIPKTILELVEDAARQEEVPLSGGQKEVQMKSELEPVARSTRAAAKQMAAFSNGRMTPEKTTMPTRTSRVAARGTRKRTREDDADSNPGMEEENVPSTRGSPAKRAKKAAPSVPPSTRVLRTRTSKSASKIQEEVEMEDAYRRATCN</sequence>
<evidence type="ECO:0000256" key="6">
    <source>
        <dbReference type="SAM" id="MobiDB-lite"/>
    </source>
</evidence>
<keyword evidence="4" id="KW-0234">DNA repair</keyword>
<dbReference type="OrthoDB" id="300780at2759"/>
<feature type="region of interest" description="Disordered" evidence="6">
    <location>
        <begin position="178"/>
        <end position="211"/>
    </location>
</feature>
<organism evidence="10 11">
    <name type="scientific">Laetiporus sulphureus 93-53</name>
    <dbReference type="NCBI Taxonomy" id="1314785"/>
    <lineage>
        <taxon>Eukaryota</taxon>
        <taxon>Fungi</taxon>
        <taxon>Dikarya</taxon>
        <taxon>Basidiomycota</taxon>
        <taxon>Agaricomycotina</taxon>
        <taxon>Agaricomycetes</taxon>
        <taxon>Polyporales</taxon>
        <taxon>Laetiporus</taxon>
    </lineage>
</organism>
<accession>A0A165HKB8</accession>
<dbReference type="GO" id="GO:0071942">
    <property type="term" value="C:XPC complex"/>
    <property type="evidence" value="ECO:0007669"/>
    <property type="project" value="TreeGrafter"/>
</dbReference>
<dbReference type="PANTHER" id="PTHR12135:SF0">
    <property type="entry name" value="DNA REPAIR PROTEIN COMPLEMENTING XP-C CELLS"/>
    <property type="match status" value="1"/>
</dbReference>
<evidence type="ECO:0000256" key="2">
    <source>
        <dbReference type="ARBA" id="ARBA00009525"/>
    </source>
</evidence>
<dbReference type="InterPro" id="IPR036985">
    <property type="entry name" value="Transglutaminase-like_sf"/>
</dbReference>
<dbReference type="InterPro" id="IPR018325">
    <property type="entry name" value="Rad4/PNGase_transGLS-fold"/>
</dbReference>
<dbReference type="Gene3D" id="3.90.260.10">
    <property type="entry name" value="Transglutaminase-like"/>
    <property type="match status" value="1"/>
</dbReference>
<protein>
    <submittedName>
        <fullName evidence="10">Rad4-domain-containing protein</fullName>
    </submittedName>
</protein>
<dbReference type="SMART" id="SM01032">
    <property type="entry name" value="BHD_3"/>
    <property type="match status" value="1"/>
</dbReference>
<dbReference type="STRING" id="1314785.A0A165HKB8"/>
<feature type="compositionally biased region" description="Polar residues" evidence="6">
    <location>
        <begin position="920"/>
        <end position="929"/>
    </location>
</feature>
<dbReference type="InterPro" id="IPR002931">
    <property type="entry name" value="Transglutaminase-like"/>
</dbReference>
<dbReference type="FunFam" id="3.30.70.2460:FF:000001">
    <property type="entry name" value="DNA repair protein Rad4 family"/>
    <property type="match status" value="1"/>
</dbReference>
<dbReference type="GO" id="GO:0000111">
    <property type="term" value="C:nucleotide-excision repair factor 2 complex"/>
    <property type="evidence" value="ECO:0007669"/>
    <property type="project" value="TreeGrafter"/>
</dbReference>
<comment type="similarity">
    <text evidence="2">Belongs to the XPC family.</text>
</comment>
<dbReference type="GO" id="GO:0003697">
    <property type="term" value="F:single-stranded DNA binding"/>
    <property type="evidence" value="ECO:0007669"/>
    <property type="project" value="TreeGrafter"/>
</dbReference>
<feature type="region of interest" description="Disordered" evidence="6">
    <location>
        <begin position="900"/>
        <end position="1008"/>
    </location>
</feature>
<dbReference type="SUPFAM" id="SSF54001">
    <property type="entry name" value="Cysteine proteinases"/>
    <property type="match status" value="1"/>
</dbReference>
<feature type="domain" description="Rad4 beta-hairpin" evidence="7">
    <location>
        <begin position="490"/>
        <end position="540"/>
    </location>
</feature>
<comment type="subcellular location">
    <subcellularLocation>
        <location evidence="1">Nucleus</location>
    </subcellularLocation>
</comment>
<dbReference type="GO" id="GO:0003684">
    <property type="term" value="F:damaged DNA binding"/>
    <property type="evidence" value="ECO:0007669"/>
    <property type="project" value="InterPro"/>
</dbReference>
<dbReference type="Proteomes" id="UP000076871">
    <property type="component" value="Unassembled WGS sequence"/>
</dbReference>
<feature type="compositionally biased region" description="Polar residues" evidence="6">
    <location>
        <begin position="1"/>
        <end position="10"/>
    </location>
</feature>
<feature type="region of interest" description="Disordered" evidence="6">
    <location>
        <begin position="1"/>
        <end position="21"/>
    </location>
</feature>
<evidence type="ECO:0000256" key="4">
    <source>
        <dbReference type="ARBA" id="ARBA00023204"/>
    </source>
</evidence>
<keyword evidence="11" id="KW-1185">Reference proteome</keyword>
<keyword evidence="3" id="KW-0227">DNA damage</keyword>
<dbReference type="GeneID" id="63820725"/>
<feature type="compositionally biased region" description="Acidic residues" evidence="6">
    <location>
        <begin position="943"/>
        <end position="955"/>
    </location>
</feature>
<dbReference type="InterPro" id="IPR038765">
    <property type="entry name" value="Papain-like_cys_pep_sf"/>
</dbReference>
<dbReference type="Pfam" id="PF03835">
    <property type="entry name" value="Rad4"/>
    <property type="match status" value="1"/>
</dbReference>
<feature type="domain" description="Rad4 beta-hairpin" evidence="8">
    <location>
        <begin position="542"/>
        <end position="621"/>
    </location>
</feature>
<keyword evidence="5" id="KW-0539">Nucleus</keyword>
<dbReference type="SMART" id="SM01031">
    <property type="entry name" value="BHD_2"/>
    <property type="match status" value="1"/>
</dbReference>
<feature type="region of interest" description="Disordered" evidence="6">
    <location>
        <begin position="823"/>
        <end position="859"/>
    </location>
</feature>
<feature type="region of interest" description="Disordered" evidence="6">
    <location>
        <begin position="256"/>
        <end position="291"/>
    </location>
</feature>
<evidence type="ECO:0000313" key="11">
    <source>
        <dbReference type="Proteomes" id="UP000076871"/>
    </source>
</evidence>
<dbReference type="Pfam" id="PF10405">
    <property type="entry name" value="BHD_3"/>
    <property type="match status" value="1"/>
</dbReference>
<dbReference type="InterPro" id="IPR018328">
    <property type="entry name" value="Rad4_beta-hairpin_dom3"/>
</dbReference>
<name>A0A165HKB8_9APHY</name>
<dbReference type="Pfam" id="PF10403">
    <property type="entry name" value="BHD_1"/>
    <property type="match status" value="1"/>
</dbReference>
<evidence type="ECO:0000313" key="10">
    <source>
        <dbReference type="EMBL" id="KZT11843.1"/>
    </source>
</evidence>
<feature type="region of interest" description="Disordered" evidence="6">
    <location>
        <begin position="303"/>
        <end position="363"/>
    </location>
</feature>